<dbReference type="RefSeq" id="WP_174673053.1">
    <property type="nucleotide sequence ID" value="NZ_CP054491.1"/>
</dbReference>
<keyword evidence="2" id="KW-0255">Endonuclease</keyword>
<feature type="domain" description="HNH nuclease" evidence="1">
    <location>
        <begin position="88"/>
        <end position="140"/>
    </location>
</feature>
<organism evidence="2 3">
    <name type="scientific">Candidatus Reidiella endopervernicosa</name>
    <dbReference type="NCBI Taxonomy" id="2738883"/>
    <lineage>
        <taxon>Bacteria</taxon>
        <taxon>Pseudomonadati</taxon>
        <taxon>Pseudomonadota</taxon>
        <taxon>Gammaproteobacteria</taxon>
        <taxon>Candidatus Reidiella</taxon>
    </lineage>
</organism>
<sequence length="215" mass="24531">MELIKIEGGVKNIPIFQQRNSTGKGMCSCALKTFIEYRKSEFTEELEQDIEHIIIDDSISATEKTVYINARVGQGRYRRELIGRWKACALSGFRDTRLLVASHIKPWNASSNKERLDSFNGLLLLPNLDKVFDLGFITFENSGRIIISDYLEEISNLGIQPDMQVILEAPHQKYIQYHRDVVLRVRFNCAGQIKGSLPVIHQMTVLSSCQIRLVS</sequence>
<proteinExistence type="predicted"/>
<evidence type="ECO:0000313" key="3">
    <source>
        <dbReference type="Proteomes" id="UP000509658"/>
    </source>
</evidence>
<dbReference type="GO" id="GO:0004519">
    <property type="term" value="F:endonuclease activity"/>
    <property type="evidence" value="ECO:0007669"/>
    <property type="project" value="UniProtKB-KW"/>
</dbReference>
<accession>A0A6N0HVJ0</accession>
<dbReference type="AlphaFoldDB" id="A0A6N0HVJ0"/>
<dbReference type="KEGG" id="rev:HUE57_09185"/>
<keyword evidence="2" id="KW-0540">Nuclease</keyword>
<evidence type="ECO:0000259" key="1">
    <source>
        <dbReference type="Pfam" id="PF13391"/>
    </source>
</evidence>
<protein>
    <submittedName>
        <fullName evidence="2">HNH endonuclease</fullName>
    </submittedName>
</protein>
<dbReference type="EMBL" id="CP054491">
    <property type="protein sequence ID" value="QKQ26432.1"/>
    <property type="molecule type" value="Genomic_DNA"/>
</dbReference>
<gene>
    <name evidence="2" type="ORF">HUE57_09185</name>
</gene>
<dbReference type="Proteomes" id="UP000509658">
    <property type="component" value="Chromosome"/>
</dbReference>
<evidence type="ECO:0000313" key="2">
    <source>
        <dbReference type="EMBL" id="QKQ26432.1"/>
    </source>
</evidence>
<reference evidence="2 3" key="1">
    <citation type="submission" date="2020-05" db="EMBL/GenBank/DDBJ databases">
        <title>Horizontal transmission and recombination maintain forever young bacterial symbiont genomes.</title>
        <authorList>
            <person name="Russell S.L."/>
            <person name="Pepper-Tunick E."/>
            <person name="Svedberg J."/>
            <person name="Byrne A."/>
            <person name="Ruelas Castillo J."/>
            <person name="Vollmers C."/>
            <person name="Beinart R.A."/>
            <person name="Corbett-Detig R."/>
        </authorList>
    </citation>
    <scope>NUCLEOTIDE SEQUENCE [LARGE SCALE GENOMIC DNA]</scope>
    <source>
        <strain evidence="2">Santa_Monica_outfall</strain>
    </source>
</reference>
<dbReference type="InterPro" id="IPR003615">
    <property type="entry name" value="HNH_nuc"/>
</dbReference>
<dbReference type="Pfam" id="PF13391">
    <property type="entry name" value="HNH_2"/>
    <property type="match status" value="1"/>
</dbReference>
<keyword evidence="3" id="KW-1185">Reference proteome</keyword>
<name>A0A6N0HVJ0_9GAMM</name>
<keyword evidence="2" id="KW-0378">Hydrolase</keyword>